<dbReference type="EMBL" id="CAUOFW020008747">
    <property type="protein sequence ID" value="CAK9183772.1"/>
    <property type="molecule type" value="Genomic_DNA"/>
</dbReference>
<keyword evidence="2" id="KW-1185">Reference proteome</keyword>
<accession>A0ABC8USJ6</accession>
<comment type="caution">
    <text evidence="1">The sequence shown here is derived from an EMBL/GenBank/DDBJ whole genome shotgun (WGS) entry which is preliminary data.</text>
</comment>
<proteinExistence type="predicted"/>
<name>A0ABC8USJ6_9AQUA</name>
<reference evidence="1 2" key="1">
    <citation type="submission" date="2024-02" db="EMBL/GenBank/DDBJ databases">
        <authorList>
            <person name="Vignale AGUSTIN F."/>
            <person name="Sosa J E."/>
            <person name="Modenutti C."/>
        </authorList>
    </citation>
    <scope>NUCLEOTIDE SEQUENCE [LARGE SCALE GENOMIC DNA]</scope>
</reference>
<evidence type="ECO:0000313" key="2">
    <source>
        <dbReference type="Proteomes" id="UP001642360"/>
    </source>
</evidence>
<evidence type="ECO:0000313" key="1">
    <source>
        <dbReference type="EMBL" id="CAK9183772.1"/>
    </source>
</evidence>
<gene>
    <name evidence="1" type="ORF">ILEXP_LOCUS54064</name>
</gene>
<dbReference type="AlphaFoldDB" id="A0ABC8USJ6"/>
<organism evidence="1 2">
    <name type="scientific">Ilex paraguariensis</name>
    <name type="common">yerba mate</name>
    <dbReference type="NCBI Taxonomy" id="185542"/>
    <lineage>
        <taxon>Eukaryota</taxon>
        <taxon>Viridiplantae</taxon>
        <taxon>Streptophyta</taxon>
        <taxon>Embryophyta</taxon>
        <taxon>Tracheophyta</taxon>
        <taxon>Spermatophyta</taxon>
        <taxon>Magnoliopsida</taxon>
        <taxon>eudicotyledons</taxon>
        <taxon>Gunneridae</taxon>
        <taxon>Pentapetalae</taxon>
        <taxon>asterids</taxon>
        <taxon>campanulids</taxon>
        <taxon>Aquifoliales</taxon>
        <taxon>Aquifoliaceae</taxon>
        <taxon>Ilex</taxon>
    </lineage>
</organism>
<protein>
    <submittedName>
        <fullName evidence="1">Uncharacterized protein</fullName>
    </submittedName>
</protein>
<dbReference type="Proteomes" id="UP001642360">
    <property type="component" value="Unassembled WGS sequence"/>
</dbReference>
<sequence>MPPKSSGFSSSSVLIEDHSFFSIAPLVATWLLGILPKADILEVGRLSISKKTSSLVVLEKANAKKEVAYLRPKLEEADKKCSGLESKVKINDNHIKVLQKEAAEGYAGYEDLRD</sequence>